<protein>
    <recommendedName>
        <fullName evidence="1">ParB/Spo0J HTH domain-containing protein</fullName>
    </recommendedName>
</protein>
<feature type="domain" description="ParB/Spo0J HTH" evidence="1">
    <location>
        <begin position="142"/>
        <end position="227"/>
    </location>
</feature>
<dbReference type="InterPro" id="IPR050336">
    <property type="entry name" value="Chromosome_partition/occlusion"/>
</dbReference>
<evidence type="ECO:0000259" key="1">
    <source>
        <dbReference type="Pfam" id="PF17762"/>
    </source>
</evidence>
<keyword evidence="3" id="KW-1185">Reference proteome</keyword>
<reference evidence="3" key="1">
    <citation type="journal article" date="2019" name="Int. J. Syst. Evol. Microbiol.">
        <title>The Global Catalogue of Microorganisms (GCM) 10K type strain sequencing project: providing services to taxonomists for standard genome sequencing and annotation.</title>
        <authorList>
            <consortium name="The Broad Institute Genomics Platform"/>
            <consortium name="The Broad Institute Genome Sequencing Center for Infectious Disease"/>
            <person name="Wu L."/>
            <person name="Ma J."/>
        </authorList>
    </citation>
    <scope>NUCLEOTIDE SEQUENCE [LARGE SCALE GENOMIC DNA]</scope>
    <source>
        <strain evidence="3">CCM 7855</strain>
    </source>
</reference>
<dbReference type="PANTHER" id="PTHR33375:SF1">
    <property type="entry name" value="CHROMOSOME-PARTITIONING PROTEIN PARB-RELATED"/>
    <property type="match status" value="1"/>
</dbReference>
<dbReference type="EMBL" id="BMCS01000001">
    <property type="protein sequence ID" value="GGF11628.1"/>
    <property type="molecule type" value="Genomic_DNA"/>
</dbReference>
<evidence type="ECO:0000313" key="2">
    <source>
        <dbReference type="EMBL" id="GGF11628.1"/>
    </source>
</evidence>
<proteinExistence type="predicted"/>
<dbReference type="Gene3D" id="1.10.10.2830">
    <property type="match status" value="1"/>
</dbReference>
<name>A0ABQ1U7X2_9NOCA</name>
<evidence type="ECO:0000313" key="3">
    <source>
        <dbReference type="Proteomes" id="UP000632454"/>
    </source>
</evidence>
<dbReference type="SUPFAM" id="SSF110849">
    <property type="entry name" value="ParB/Sulfiredoxin"/>
    <property type="match status" value="1"/>
</dbReference>
<dbReference type="Pfam" id="PF17762">
    <property type="entry name" value="HTH_ParB"/>
    <property type="match status" value="1"/>
</dbReference>
<dbReference type="PANTHER" id="PTHR33375">
    <property type="entry name" value="CHROMOSOME-PARTITIONING PROTEIN PARB-RELATED"/>
    <property type="match status" value="1"/>
</dbReference>
<gene>
    <name evidence="2" type="ORF">GCM10007298_04470</name>
</gene>
<dbReference type="SUPFAM" id="SSF109709">
    <property type="entry name" value="KorB DNA-binding domain-like"/>
    <property type="match status" value="1"/>
</dbReference>
<accession>A0ABQ1U7X2</accession>
<sequence length="293" mass="31743">MVGGRGGRVDLADLAGSVGDSSTVDAPTNSDGVFRANVPLGQLVANPRNPRGEVGNLEDLATIAERQLQPGTVVTRAAWLALWPEDAAQLGAARWVVVNGCRRLAACHHYQRAGMDVVIRDSLAHDRQSILWAAIVENIDRQDFDVLEEAHAVELLVAETGSATAAAERLGRSSGWISQRRALLKLAPELQQALRNGELAVRLARSLAQVPLAQQVDAWRKAQDRRGAGREVPRAADVAAEPVTPATVMSRAFRRVKAQPTDVVVAVCEIYDETQINELIVLLSRNRRLSPKT</sequence>
<comment type="caution">
    <text evidence="2">The sequence shown here is derived from an EMBL/GenBank/DDBJ whole genome shotgun (WGS) entry which is preliminary data.</text>
</comment>
<organism evidence="2 3">
    <name type="scientific">Williamsia phyllosphaerae</name>
    <dbReference type="NCBI Taxonomy" id="885042"/>
    <lineage>
        <taxon>Bacteria</taxon>
        <taxon>Bacillati</taxon>
        <taxon>Actinomycetota</taxon>
        <taxon>Actinomycetes</taxon>
        <taxon>Mycobacteriales</taxon>
        <taxon>Nocardiaceae</taxon>
        <taxon>Williamsia</taxon>
    </lineage>
</organism>
<dbReference type="Proteomes" id="UP000632454">
    <property type="component" value="Unassembled WGS sequence"/>
</dbReference>
<dbReference type="InterPro" id="IPR041468">
    <property type="entry name" value="HTH_ParB/Spo0J"/>
</dbReference>
<dbReference type="InterPro" id="IPR036086">
    <property type="entry name" value="ParB/Sulfiredoxin_sf"/>
</dbReference>